<dbReference type="AlphaFoldDB" id="A0A3Q9JJH5"/>
<dbReference type="RefSeq" id="WP_127163710.1">
    <property type="nucleotide sequence ID" value="NZ_CP029822.1"/>
</dbReference>
<name>A0A3Q9JJH5_9GAMM</name>
<dbReference type="Pfam" id="PF09498">
    <property type="entry name" value="DUF2388"/>
    <property type="match status" value="1"/>
</dbReference>
<keyword evidence="1" id="KW-0732">Signal</keyword>
<accession>A0A3Q9JJH5</accession>
<reference evidence="3" key="1">
    <citation type="submission" date="2018-06" db="EMBL/GenBank/DDBJ databases">
        <title>Complete genome of Pseudomonas insecticola strain QZS01.</title>
        <authorList>
            <person name="Wang J."/>
            <person name="Su Q."/>
        </authorList>
    </citation>
    <scope>NUCLEOTIDE SEQUENCE [LARGE SCALE GENOMIC DNA]</scope>
    <source>
        <strain evidence="3">QZS01</strain>
    </source>
</reference>
<dbReference type="EMBL" id="CP029822">
    <property type="protein sequence ID" value="AZS50984.1"/>
    <property type="molecule type" value="Genomic_DNA"/>
</dbReference>
<sequence length="105" mass="11229">MRKLLVLVFFLTSTQVFAFGAITNAFNNIATSASSAGASGSSASTDTTKRDKIIKQAQNDAASFVGSDGKIRGIYLEQALEHLRVQYPDIRKASDLALAQAILAY</sequence>
<evidence type="ECO:0000256" key="1">
    <source>
        <dbReference type="SAM" id="SignalP"/>
    </source>
</evidence>
<protein>
    <submittedName>
        <fullName evidence="2">DUF2388 domain-containing protein</fullName>
    </submittedName>
</protein>
<keyword evidence="3" id="KW-1185">Reference proteome</keyword>
<dbReference type="NCBIfam" id="TIGR02448">
    <property type="entry name" value="conserverd hypothetical protein"/>
    <property type="match status" value="1"/>
</dbReference>
<evidence type="ECO:0000313" key="2">
    <source>
        <dbReference type="EMBL" id="AZS50984.1"/>
    </source>
</evidence>
<dbReference type="Proteomes" id="UP000273143">
    <property type="component" value="Chromosome"/>
</dbReference>
<proteinExistence type="predicted"/>
<feature type="chain" id="PRO_5018531632" evidence="1">
    <location>
        <begin position="19"/>
        <end position="105"/>
    </location>
</feature>
<feature type="signal peptide" evidence="1">
    <location>
        <begin position="1"/>
        <end position="18"/>
    </location>
</feature>
<dbReference type="InterPro" id="IPR012661">
    <property type="entry name" value="CHP02448"/>
</dbReference>
<gene>
    <name evidence="2" type="ORF">DM558_09415</name>
</gene>
<evidence type="ECO:0000313" key="3">
    <source>
        <dbReference type="Proteomes" id="UP000273143"/>
    </source>
</evidence>
<dbReference type="KEGG" id="emo:DM558_09415"/>
<organism evidence="2 3">
    <name type="scientific">Entomomonas moraniae</name>
    <dbReference type="NCBI Taxonomy" id="2213226"/>
    <lineage>
        <taxon>Bacteria</taxon>
        <taxon>Pseudomonadati</taxon>
        <taxon>Pseudomonadota</taxon>
        <taxon>Gammaproteobacteria</taxon>
        <taxon>Pseudomonadales</taxon>
        <taxon>Pseudomonadaceae</taxon>
        <taxon>Entomomonas</taxon>
    </lineage>
</organism>